<keyword evidence="4 7" id="KW-0812">Transmembrane</keyword>
<dbReference type="SUPFAM" id="SSF161098">
    <property type="entry name" value="MetI-like"/>
    <property type="match status" value="1"/>
</dbReference>
<name>A0A3A9KHP4_9BACI</name>
<evidence type="ECO:0000256" key="3">
    <source>
        <dbReference type="ARBA" id="ARBA00022475"/>
    </source>
</evidence>
<dbReference type="InterPro" id="IPR000515">
    <property type="entry name" value="MetI-like"/>
</dbReference>
<organism evidence="9 10">
    <name type="scientific">Salipaludibacillus neizhouensis</name>
    <dbReference type="NCBI Taxonomy" id="885475"/>
    <lineage>
        <taxon>Bacteria</taxon>
        <taxon>Bacillati</taxon>
        <taxon>Bacillota</taxon>
        <taxon>Bacilli</taxon>
        <taxon>Bacillales</taxon>
        <taxon>Bacillaceae</taxon>
    </lineage>
</organism>
<comment type="caution">
    <text evidence="9">The sequence shown here is derived from an EMBL/GenBank/DDBJ whole genome shotgun (WGS) entry which is preliminary data.</text>
</comment>
<evidence type="ECO:0000256" key="4">
    <source>
        <dbReference type="ARBA" id="ARBA00022692"/>
    </source>
</evidence>
<evidence type="ECO:0000256" key="6">
    <source>
        <dbReference type="ARBA" id="ARBA00023136"/>
    </source>
</evidence>
<protein>
    <submittedName>
        <fullName evidence="9">Phosphonate ABC transporter, permease protein PhnE</fullName>
    </submittedName>
</protein>
<feature type="transmembrane region" description="Helical" evidence="7">
    <location>
        <begin position="167"/>
        <end position="186"/>
    </location>
</feature>
<reference evidence="9 10" key="1">
    <citation type="submission" date="2017-10" db="EMBL/GenBank/DDBJ databases">
        <title>Bacillus sp. nov., a halophilic bacterium isolated from a Keqin Lake.</title>
        <authorList>
            <person name="Wang H."/>
        </authorList>
    </citation>
    <scope>NUCLEOTIDE SEQUENCE [LARGE SCALE GENOMIC DNA]</scope>
    <source>
        <strain evidence="9 10">KCTC 13187</strain>
    </source>
</reference>
<keyword evidence="3" id="KW-1003">Cell membrane</keyword>
<dbReference type="Gene3D" id="1.10.3720.10">
    <property type="entry name" value="MetI-like"/>
    <property type="match status" value="1"/>
</dbReference>
<dbReference type="InterPro" id="IPR005769">
    <property type="entry name" value="PhnE/PtxC"/>
</dbReference>
<dbReference type="AlphaFoldDB" id="A0A3A9KHP4"/>
<gene>
    <name evidence="9" type="primary">phnE</name>
    <name evidence="9" type="ORF">CR203_11845</name>
</gene>
<proteinExistence type="inferred from homology"/>
<evidence type="ECO:0000256" key="7">
    <source>
        <dbReference type="RuleBase" id="RU363032"/>
    </source>
</evidence>
<keyword evidence="5 7" id="KW-1133">Transmembrane helix</keyword>
<feature type="domain" description="ABC transmembrane type-1" evidence="8">
    <location>
        <begin position="57"/>
        <end position="240"/>
    </location>
</feature>
<comment type="subcellular location">
    <subcellularLocation>
        <location evidence="1 7">Cell membrane</location>
        <topology evidence="1 7">Multi-pass membrane protein</topology>
    </subcellularLocation>
</comment>
<evidence type="ECO:0000256" key="5">
    <source>
        <dbReference type="ARBA" id="ARBA00022989"/>
    </source>
</evidence>
<keyword evidence="2 7" id="KW-0813">Transport</keyword>
<dbReference type="GO" id="GO:0005886">
    <property type="term" value="C:plasma membrane"/>
    <property type="evidence" value="ECO:0007669"/>
    <property type="project" value="UniProtKB-SubCell"/>
</dbReference>
<evidence type="ECO:0000256" key="1">
    <source>
        <dbReference type="ARBA" id="ARBA00004651"/>
    </source>
</evidence>
<feature type="transmembrane region" description="Helical" evidence="7">
    <location>
        <begin position="102"/>
        <end position="121"/>
    </location>
</feature>
<feature type="transmembrane region" description="Helical" evidence="7">
    <location>
        <begin position="223"/>
        <end position="243"/>
    </location>
</feature>
<evidence type="ECO:0000313" key="10">
    <source>
        <dbReference type="Proteomes" id="UP000281498"/>
    </source>
</evidence>
<evidence type="ECO:0000256" key="2">
    <source>
        <dbReference type="ARBA" id="ARBA00022448"/>
    </source>
</evidence>
<dbReference type="PANTHER" id="PTHR30043:SF1">
    <property type="entry name" value="ABC TRANSPORT SYSTEM PERMEASE PROTEIN P69"/>
    <property type="match status" value="1"/>
</dbReference>
<dbReference type="RefSeq" id="WP_110937318.1">
    <property type="nucleotide sequence ID" value="NZ_KZ614146.1"/>
</dbReference>
<dbReference type="InterPro" id="IPR035906">
    <property type="entry name" value="MetI-like_sf"/>
</dbReference>
<dbReference type="EMBL" id="PDOE01000004">
    <property type="protein sequence ID" value="RKL67195.1"/>
    <property type="molecule type" value="Genomic_DNA"/>
</dbReference>
<keyword evidence="10" id="KW-1185">Reference proteome</keyword>
<keyword evidence="6 7" id="KW-0472">Membrane</keyword>
<feature type="transmembrane region" description="Helical" evidence="7">
    <location>
        <begin position="53"/>
        <end position="81"/>
    </location>
</feature>
<evidence type="ECO:0000313" key="9">
    <source>
        <dbReference type="EMBL" id="RKL67195.1"/>
    </source>
</evidence>
<dbReference type="OrthoDB" id="8557224at2"/>
<dbReference type="Proteomes" id="UP000281498">
    <property type="component" value="Unassembled WGS sequence"/>
</dbReference>
<sequence>MWFNKKNILITVFIFGIVIWSSIGTGVRPIPLDNFVAFSERFFPPNWDRTNVALSASLITLQVAFLGTILALLVAIPISFLAANNTSPNGYVYHTVRSMLSFLRSVPDIVLGLFFVVLIGLGPYAAVLAIFIHNVGVLGKLIAELIESADKGPQEAVQSMGLCKSMVALYGVLPQIIPNVLSHYFYRFEVAIRTSLILGFIGAGGIGQLLFNDFQTFRYDNVSLYVLFIMGLVVFVDMLGSYVRNRVI</sequence>
<dbReference type="PANTHER" id="PTHR30043">
    <property type="entry name" value="PHOSPHONATES TRANSPORT SYSTEM PERMEASE PROTEIN"/>
    <property type="match status" value="1"/>
</dbReference>
<dbReference type="PROSITE" id="PS50928">
    <property type="entry name" value="ABC_TM1"/>
    <property type="match status" value="1"/>
</dbReference>
<dbReference type="NCBIfam" id="TIGR01097">
    <property type="entry name" value="PhnE"/>
    <property type="match status" value="1"/>
</dbReference>
<feature type="transmembrane region" description="Helical" evidence="7">
    <location>
        <begin position="192"/>
        <end position="211"/>
    </location>
</feature>
<evidence type="ECO:0000259" key="8">
    <source>
        <dbReference type="PROSITE" id="PS50928"/>
    </source>
</evidence>
<dbReference type="GO" id="GO:0015416">
    <property type="term" value="F:ABC-type phosphonate transporter activity"/>
    <property type="evidence" value="ECO:0007669"/>
    <property type="project" value="InterPro"/>
</dbReference>
<dbReference type="CDD" id="cd06261">
    <property type="entry name" value="TM_PBP2"/>
    <property type="match status" value="1"/>
</dbReference>
<comment type="similarity">
    <text evidence="7">Belongs to the binding-protein-dependent transport system permease family.</text>
</comment>
<accession>A0A3A9KHP4</accession>
<dbReference type="Pfam" id="PF00528">
    <property type="entry name" value="BPD_transp_1"/>
    <property type="match status" value="1"/>
</dbReference>